<evidence type="ECO:0000313" key="8">
    <source>
        <dbReference type="EMBL" id="KAF2999786.1"/>
    </source>
</evidence>
<dbReference type="PANTHER" id="PTHR23501:SF193">
    <property type="entry name" value="MULTIDRUG TRANSPORTER, PUTATIVE (AFU_ORTHOLOGUE AFUA_8G00940)-RELATED"/>
    <property type="match status" value="1"/>
</dbReference>
<feature type="transmembrane region" description="Helical" evidence="6">
    <location>
        <begin position="186"/>
        <end position="207"/>
    </location>
</feature>
<feature type="transmembrane region" description="Helical" evidence="6">
    <location>
        <begin position="503"/>
        <end position="526"/>
    </location>
</feature>
<feature type="transmembrane region" description="Helical" evidence="6">
    <location>
        <begin position="360"/>
        <end position="381"/>
    </location>
</feature>
<evidence type="ECO:0000256" key="4">
    <source>
        <dbReference type="ARBA" id="ARBA00022989"/>
    </source>
</evidence>
<evidence type="ECO:0000256" key="6">
    <source>
        <dbReference type="SAM" id="Phobius"/>
    </source>
</evidence>
<feature type="transmembrane region" description="Helical" evidence="6">
    <location>
        <begin position="155"/>
        <end position="174"/>
    </location>
</feature>
<feature type="domain" description="Major facilitator superfamily (MFS) profile" evidence="7">
    <location>
        <begin position="33"/>
        <end position="529"/>
    </location>
</feature>
<feature type="transmembrane region" description="Helical" evidence="6">
    <location>
        <begin position="24"/>
        <end position="48"/>
    </location>
</feature>
<dbReference type="InterPro" id="IPR001958">
    <property type="entry name" value="Tet-R_TetA/multi-R_MdtG-like"/>
</dbReference>
<dbReference type="Gene3D" id="1.20.1250.20">
    <property type="entry name" value="MFS general substrate transporter like domains"/>
    <property type="match status" value="2"/>
</dbReference>
<dbReference type="InterPro" id="IPR036259">
    <property type="entry name" value="MFS_trans_sf"/>
</dbReference>
<protein>
    <recommendedName>
        <fullName evidence="7">Major facilitator superfamily (MFS) profile domain-containing protein</fullName>
    </recommendedName>
</protein>
<keyword evidence="4 6" id="KW-1133">Transmembrane helix</keyword>
<accession>A0A9P4W6Z5</accession>
<dbReference type="InterPro" id="IPR011701">
    <property type="entry name" value="MFS"/>
</dbReference>
<evidence type="ECO:0000313" key="9">
    <source>
        <dbReference type="Proteomes" id="UP000801428"/>
    </source>
</evidence>
<dbReference type="OrthoDB" id="10021397at2759"/>
<feature type="transmembrane region" description="Helical" evidence="6">
    <location>
        <begin position="332"/>
        <end position="353"/>
    </location>
</feature>
<dbReference type="CDD" id="cd17502">
    <property type="entry name" value="MFS_Azr1_MDR_like"/>
    <property type="match status" value="1"/>
</dbReference>
<evidence type="ECO:0000256" key="3">
    <source>
        <dbReference type="ARBA" id="ARBA00022692"/>
    </source>
</evidence>
<gene>
    <name evidence="8" type="ORF">E8E13_005809</name>
</gene>
<proteinExistence type="inferred from homology"/>
<evidence type="ECO:0000256" key="2">
    <source>
        <dbReference type="ARBA" id="ARBA00007520"/>
    </source>
</evidence>
<comment type="subcellular location">
    <subcellularLocation>
        <location evidence="1">Membrane</location>
        <topology evidence="1">Multi-pass membrane protein</topology>
    </subcellularLocation>
</comment>
<feature type="transmembrane region" description="Helical" evidence="6">
    <location>
        <begin position="299"/>
        <end position="320"/>
    </location>
</feature>
<evidence type="ECO:0000256" key="5">
    <source>
        <dbReference type="ARBA" id="ARBA00023136"/>
    </source>
</evidence>
<feature type="transmembrane region" description="Helical" evidence="6">
    <location>
        <begin position="228"/>
        <end position="249"/>
    </location>
</feature>
<feature type="transmembrane region" description="Helical" evidence="6">
    <location>
        <begin position="68"/>
        <end position="85"/>
    </location>
</feature>
<comment type="caution">
    <text evidence="8">The sequence shown here is derived from an EMBL/GenBank/DDBJ whole genome shotgun (WGS) entry which is preliminary data.</text>
</comment>
<evidence type="ECO:0000256" key="1">
    <source>
        <dbReference type="ARBA" id="ARBA00004141"/>
    </source>
</evidence>
<dbReference type="PANTHER" id="PTHR23501">
    <property type="entry name" value="MAJOR FACILITATOR SUPERFAMILY"/>
    <property type="match status" value="1"/>
</dbReference>
<dbReference type="PROSITE" id="PS50850">
    <property type="entry name" value="MFS"/>
    <property type="match status" value="1"/>
</dbReference>
<dbReference type="GO" id="GO:0022857">
    <property type="term" value="F:transmembrane transporter activity"/>
    <property type="evidence" value="ECO:0007669"/>
    <property type="project" value="InterPro"/>
</dbReference>
<dbReference type="SUPFAM" id="SSF103473">
    <property type="entry name" value="MFS general substrate transporter"/>
    <property type="match status" value="2"/>
</dbReference>
<evidence type="ECO:0000259" key="7">
    <source>
        <dbReference type="PROSITE" id="PS50850"/>
    </source>
</evidence>
<keyword evidence="3 6" id="KW-0812">Transmembrane</keyword>
<name>A0A9P4W6Z5_CURKU</name>
<reference evidence="8" key="1">
    <citation type="submission" date="2019-04" db="EMBL/GenBank/DDBJ databases">
        <title>Sequencing of skin fungus with MAO and IRED activity.</title>
        <authorList>
            <person name="Marsaioli A.J."/>
            <person name="Bonatto J.M.C."/>
            <person name="Reis Junior O."/>
        </authorList>
    </citation>
    <scope>NUCLEOTIDE SEQUENCE</scope>
    <source>
        <strain evidence="8">30M1</strain>
    </source>
</reference>
<feature type="transmembrane region" description="Helical" evidence="6">
    <location>
        <begin position="123"/>
        <end position="148"/>
    </location>
</feature>
<keyword evidence="9" id="KW-1185">Reference proteome</keyword>
<dbReference type="GO" id="GO:0005886">
    <property type="term" value="C:plasma membrane"/>
    <property type="evidence" value="ECO:0007669"/>
    <property type="project" value="TreeGrafter"/>
</dbReference>
<sequence>MLSITDEKQTHQETVPLNDSEREYLTGLSLAVCLGSITLVSFLVLLDMSILGTAIPQITTEFDSLPDVGWYISAYMFCAATLQPFSGKLYSKFSNKYTYLAFLVLFELGSLVCGLATSSSVFIAGRVIAGLGAAGLFNGGMTIIASAVPLEKSPLYTGILAGCSQLGIVAGPLIGGALTQHVSWRWCFYINLPVGGAATVLYLFVHIPEMVKKDQFSFKLVREVLPELDLIGFALFSPAAIMFLLALQFGSGNTYAWRSPTIIGLLCGAAVGAVIFLLWEKRMGDQAMIPGTIIRRRIVWTSCVYASALVCCNIVASNWLPTYFQAVKGEGATLSGIHVLPSILGSLLFVVISGAAITRLGYYLPWGTFAGVAAAIGTGLISTLTPTSSVTKWVIYQLIFGFGRGTGLQIPIVATQNAVSPAEIPIALAVLIFFQNFSSAIGGVISNTIFTQTLKDKIPIYAPSLSIEAVLKAGSGASAIRGLVPVGREDELSGLLRAYCDGLRNIFCFLTGLAVLAMVVSFGLGWKDVRKKQNQDEGDTCDSSAA</sequence>
<dbReference type="InterPro" id="IPR020846">
    <property type="entry name" value="MFS_dom"/>
</dbReference>
<dbReference type="Proteomes" id="UP000801428">
    <property type="component" value="Unassembled WGS sequence"/>
</dbReference>
<dbReference type="PRINTS" id="PR01035">
    <property type="entry name" value="TCRTETA"/>
</dbReference>
<dbReference type="AlphaFoldDB" id="A0A9P4W6Z5"/>
<feature type="transmembrane region" description="Helical" evidence="6">
    <location>
        <begin position="97"/>
        <end position="117"/>
    </location>
</feature>
<feature type="transmembrane region" description="Helical" evidence="6">
    <location>
        <begin position="426"/>
        <end position="445"/>
    </location>
</feature>
<dbReference type="Pfam" id="PF07690">
    <property type="entry name" value="MFS_1"/>
    <property type="match status" value="1"/>
</dbReference>
<feature type="transmembrane region" description="Helical" evidence="6">
    <location>
        <begin position="261"/>
        <end position="279"/>
    </location>
</feature>
<comment type="similarity">
    <text evidence="2">Belongs to the major facilitator superfamily. TCR/Tet family.</text>
</comment>
<keyword evidence="5 6" id="KW-0472">Membrane</keyword>
<organism evidence="8 9">
    <name type="scientific">Curvularia kusanoi</name>
    <name type="common">Cochliobolus kusanoi</name>
    <dbReference type="NCBI Taxonomy" id="90978"/>
    <lineage>
        <taxon>Eukaryota</taxon>
        <taxon>Fungi</taxon>
        <taxon>Dikarya</taxon>
        <taxon>Ascomycota</taxon>
        <taxon>Pezizomycotina</taxon>
        <taxon>Dothideomycetes</taxon>
        <taxon>Pleosporomycetidae</taxon>
        <taxon>Pleosporales</taxon>
        <taxon>Pleosporineae</taxon>
        <taxon>Pleosporaceae</taxon>
        <taxon>Curvularia</taxon>
    </lineage>
</organism>
<dbReference type="EMBL" id="SWKU01000016">
    <property type="protein sequence ID" value="KAF2999786.1"/>
    <property type="molecule type" value="Genomic_DNA"/>
</dbReference>